<reference evidence="1" key="1">
    <citation type="submission" date="2017-04" db="EMBL/GenBank/DDBJ databases">
        <title>Complete Genome Sequences of Twelve Strains of a Stable Defined Moderately Diverse Mouse Microbiota 2 (sDMDMm2).</title>
        <authorList>
            <person name="Uchimura Y."/>
            <person name="Wyss M."/>
            <person name="Brugiroux S."/>
            <person name="Limenitakis J.P."/>
            <person name="Stecher B."/>
            <person name="McCoy K.D."/>
            <person name="Macpherson A.J."/>
        </authorList>
    </citation>
    <scope>NUCLEOTIDE SEQUENCE</scope>
    <source>
        <strain evidence="1">YL58</strain>
    </source>
</reference>
<dbReference type="SUPFAM" id="SSF160379">
    <property type="entry name" value="SP0830-like"/>
    <property type="match status" value="1"/>
</dbReference>
<dbReference type="PANTHER" id="PTHR36439">
    <property type="entry name" value="BLL4334 PROTEIN"/>
    <property type="match status" value="1"/>
</dbReference>
<dbReference type="EMBL" id="CP015405">
    <property type="protein sequence ID" value="ANU75822.1"/>
    <property type="molecule type" value="Genomic_DNA"/>
</dbReference>
<evidence type="ECO:0000313" key="1">
    <source>
        <dbReference type="EMBL" id="ANU75822.1"/>
    </source>
</evidence>
<evidence type="ECO:0000313" key="2">
    <source>
        <dbReference type="Proteomes" id="UP000092574"/>
    </source>
</evidence>
<dbReference type="PIRSF" id="PIRSF008502">
    <property type="entry name" value="UCP008502"/>
    <property type="match status" value="1"/>
</dbReference>
<dbReference type="Gene3D" id="3.30.70.1260">
    <property type="entry name" value="bacterial protein sp0830 like"/>
    <property type="match status" value="1"/>
</dbReference>
<protein>
    <recommendedName>
        <fullName evidence="3">DUF1697 domain-containing protein</fullName>
    </recommendedName>
</protein>
<dbReference type="Pfam" id="PF08002">
    <property type="entry name" value="DUF1697"/>
    <property type="match status" value="1"/>
</dbReference>
<dbReference type="InterPro" id="IPR012545">
    <property type="entry name" value="DUF1697"/>
</dbReference>
<dbReference type="Proteomes" id="UP000092574">
    <property type="component" value="Chromosome"/>
</dbReference>
<dbReference type="AlphaFoldDB" id="A0A1C7IC87"/>
<gene>
    <name evidence="1" type="ORF">A4V09_08610</name>
</gene>
<organism evidence="1 2">
    <name type="scientific">Blautia pseudococcoides</name>
    <dbReference type="NCBI Taxonomy" id="1796616"/>
    <lineage>
        <taxon>Bacteria</taxon>
        <taxon>Bacillati</taxon>
        <taxon>Bacillota</taxon>
        <taxon>Clostridia</taxon>
        <taxon>Lachnospirales</taxon>
        <taxon>Lachnospiraceae</taxon>
        <taxon>Blautia</taxon>
    </lineage>
</organism>
<sequence length="186" mass="21357">MEICMEEATRYIALLRGVNISGKNKVPMAELKKAFEELGFGAVKTYLNSGNVIFSSDEDNMGSLSNRIETMIKEQFGLDIPVFVISKEALEDILQHAPDWWGDENKEIYDNLIFIMPPTTFAEVWDEIGEPREGLEKIKNYREAVFWSFSRKDYQKTYWWPKTASANISGKLTIRTANTVRKIVGM</sequence>
<dbReference type="STRING" id="1796616.A4V09_08610"/>
<dbReference type="OrthoDB" id="9806494at2"/>
<dbReference type="KEGG" id="byl:A4V09_08610"/>
<keyword evidence="2" id="KW-1185">Reference proteome</keyword>
<proteinExistence type="predicted"/>
<dbReference type="Gene3D" id="3.30.70.1280">
    <property type="entry name" value="SP0830-like domains"/>
    <property type="match status" value="1"/>
</dbReference>
<evidence type="ECO:0008006" key="3">
    <source>
        <dbReference type="Google" id="ProtNLM"/>
    </source>
</evidence>
<accession>A0A1C7IC87</accession>
<dbReference type="PANTHER" id="PTHR36439:SF1">
    <property type="entry name" value="DUF1697 DOMAIN-CONTAINING PROTEIN"/>
    <property type="match status" value="1"/>
</dbReference>
<name>A0A1C7IC87_9FIRM</name>